<dbReference type="OrthoDB" id="1738938at2"/>
<dbReference type="EMBL" id="SSOB01000079">
    <property type="protein sequence ID" value="THF72582.1"/>
    <property type="molecule type" value="Genomic_DNA"/>
</dbReference>
<accession>A0A4S4BEH6</accession>
<dbReference type="AlphaFoldDB" id="A0A4S4BEH6"/>
<keyword evidence="2" id="KW-1185">Reference proteome</keyword>
<organism evidence="1 2">
    <name type="scientific">Cohnella fermenti</name>
    <dbReference type="NCBI Taxonomy" id="2565925"/>
    <lineage>
        <taxon>Bacteria</taxon>
        <taxon>Bacillati</taxon>
        <taxon>Bacillota</taxon>
        <taxon>Bacilli</taxon>
        <taxon>Bacillales</taxon>
        <taxon>Paenibacillaceae</taxon>
        <taxon>Cohnella</taxon>
    </lineage>
</organism>
<proteinExistence type="predicted"/>
<evidence type="ECO:0000313" key="2">
    <source>
        <dbReference type="Proteomes" id="UP000310636"/>
    </source>
</evidence>
<sequence length="271" mass="30795">MAGILIWQFDNLSGRGLFKNESIATEESSTRSWNEAVNTEISSDVLEQLQEESDSATYELQVNRLKNLITALDVHEKFKQEVERLIKEGHSLPDVLIAYEFLYQSYGRMQDLEPLIKQKEDGKEWDAVFTDYNRKHETYVPRSFDSEYLEGLLKTPGVTPDDIMLADRLSFVTDTEVKDILEDRLESDKSWKQIAVELNVLNGSSSLPRVQITEEELAAFSTDTFTEDNVAEAFVLAQKLAETPESVVELMQAGKSEEAIMAASYSHKYSS</sequence>
<comment type="caution">
    <text evidence="1">The sequence shown here is derived from an EMBL/GenBank/DDBJ whole genome shotgun (WGS) entry which is preliminary data.</text>
</comment>
<name>A0A4S4BEH6_9BACL</name>
<evidence type="ECO:0000313" key="1">
    <source>
        <dbReference type="EMBL" id="THF72582.1"/>
    </source>
</evidence>
<reference evidence="1 2" key="1">
    <citation type="submission" date="2019-04" db="EMBL/GenBank/DDBJ databases">
        <title>Cohnella sp. nov. isolated from preserved vegetables.</title>
        <authorList>
            <person name="Lin S.-Y."/>
            <person name="Hung M.-H."/>
            <person name="Young C.-C."/>
        </authorList>
    </citation>
    <scope>NUCLEOTIDE SEQUENCE [LARGE SCALE GENOMIC DNA]</scope>
    <source>
        <strain evidence="1 2">CC-MHH1044</strain>
    </source>
</reference>
<gene>
    <name evidence="1" type="ORF">E6C55_32710</name>
</gene>
<protein>
    <submittedName>
        <fullName evidence="1">Uncharacterized protein</fullName>
    </submittedName>
</protein>
<dbReference type="Proteomes" id="UP000310636">
    <property type="component" value="Unassembled WGS sequence"/>
</dbReference>